<feature type="non-terminal residue" evidence="1">
    <location>
        <position position="1"/>
    </location>
</feature>
<comment type="caution">
    <text evidence="1">The sequence shown here is derived from an EMBL/GenBank/DDBJ whole genome shotgun (WGS) entry which is preliminary data.</text>
</comment>
<gene>
    <name evidence="1" type="ORF">S06H3_66795</name>
</gene>
<accession>X1RWE1</accession>
<protein>
    <submittedName>
        <fullName evidence="1">Uncharacterized protein</fullName>
    </submittedName>
</protein>
<dbReference type="AlphaFoldDB" id="X1RWE1"/>
<reference evidence="1" key="1">
    <citation type="journal article" date="2014" name="Front. Microbiol.">
        <title>High frequency of phylogenetically diverse reductive dehalogenase-homologous genes in deep subseafloor sedimentary metagenomes.</title>
        <authorList>
            <person name="Kawai M."/>
            <person name="Futagami T."/>
            <person name="Toyoda A."/>
            <person name="Takaki Y."/>
            <person name="Nishi S."/>
            <person name="Hori S."/>
            <person name="Arai W."/>
            <person name="Tsubouchi T."/>
            <person name="Morono Y."/>
            <person name="Uchiyama I."/>
            <person name="Ito T."/>
            <person name="Fujiyama A."/>
            <person name="Inagaki F."/>
            <person name="Takami H."/>
        </authorList>
    </citation>
    <scope>NUCLEOTIDE SEQUENCE</scope>
    <source>
        <strain evidence="1">Expedition CK06-06</strain>
    </source>
</reference>
<evidence type="ECO:0000313" key="1">
    <source>
        <dbReference type="EMBL" id="GAI71261.1"/>
    </source>
</evidence>
<name>X1RWE1_9ZZZZ</name>
<sequence length="40" mass="4484">ERAVGDAFIAAFNQQQGAQYVFDRRGQETSQQINTRTIPA</sequence>
<proteinExistence type="predicted"/>
<dbReference type="EMBL" id="BARV01045757">
    <property type="protein sequence ID" value="GAI71261.1"/>
    <property type="molecule type" value="Genomic_DNA"/>
</dbReference>
<organism evidence="1">
    <name type="scientific">marine sediment metagenome</name>
    <dbReference type="NCBI Taxonomy" id="412755"/>
    <lineage>
        <taxon>unclassified sequences</taxon>
        <taxon>metagenomes</taxon>
        <taxon>ecological metagenomes</taxon>
    </lineage>
</organism>